<organism evidence="1 2">
    <name type="scientific">Cercopithifilaria johnstoni</name>
    <dbReference type="NCBI Taxonomy" id="2874296"/>
    <lineage>
        <taxon>Eukaryota</taxon>
        <taxon>Metazoa</taxon>
        <taxon>Ecdysozoa</taxon>
        <taxon>Nematoda</taxon>
        <taxon>Chromadorea</taxon>
        <taxon>Rhabditida</taxon>
        <taxon>Spirurina</taxon>
        <taxon>Spiruromorpha</taxon>
        <taxon>Filarioidea</taxon>
        <taxon>Onchocercidae</taxon>
        <taxon>Cercopithifilaria</taxon>
    </lineage>
</organism>
<name>A0A8J2Q3G2_9BILA</name>
<evidence type="ECO:0000313" key="1">
    <source>
        <dbReference type="EMBL" id="CAG9539187.1"/>
    </source>
</evidence>
<protein>
    <submittedName>
        <fullName evidence="1">Uncharacterized protein</fullName>
    </submittedName>
</protein>
<dbReference type="AlphaFoldDB" id="A0A8J2Q3G2"/>
<keyword evidence="2" id="KW-1185">Reference proteome</keyword>
<comment type="caution">
    <text evidence="1">The sequence shown here is derived from an EMBL/GenBank/DDBJ whole genome shotgun (WGS) entry which is preliminary data.</text>
</comment>
<dbReference type="EMBL" id="CAKAEH010001758">
    <property type="protein sequence ID" value="CAG9539187.1"/>
    <property type="molecule type" value="Genomic_DNA"/>
</dbReference>
<dbReference type="OrthoDB" id="10530405at2759"/>
<proteinExistence type="predicted"/>
<evidence type="ECO:0000313" key="2">
    <source>
        <dbReference type="Proteomes" id="UP000746747"/>
    </source>
</evidence>
<dbReference type="Proteomes" id="UP000746747">
    <property type="component" value="Unassembled WGS sequence"/>
</dbReference>
<gene>
    <name evidence="1" type="ORF">CJOHNSTONI_LOCUS8810</name>
</gene>
<reference evidence="1" key="1">
    <citation type="submission" date="2021-09" db="EMBL/GenBank/DDBJ databases">
        <authorList>
            <consortium name="Pathogen Informatics"/>
        </authorList>
    </citation>
    <scope>NUCLEOTIDE SEQUENCE</scope>
</reference>
<accession>A0A8J2Q3G2</accession>
<sequence>MDDAIMGIRLLSSSATPYHTILYSRGDAANDQLLFKDGTGQVDRQTNQQMDELKWTRRIGVVTEDGKLDIKVM</sequence>